<reference evidence="2" key="1">
    <citation type="journal article" date="2005" name="Science">
        <title>Life at depth: Photobacterium profundum genome sequence and expression analysis.</title>
        <authorList>
            <person name="Vezzi A."/>
            <person name="Campanaro S."/>
            <person name="D'Angelo M."/>
            <person name="Simonato F."/>
            <person name="Vitulo N."/>
            <person name="Lauro F.M."/>
            <person name="Cestaro A."/>
            <person name="Malacrida G."/>
            <person name="Simionati B."/>
            <person name="Cannata N."/>
            <person name="Romualdi C."/>
            <person name="Bartlett D.H."/>
            <person name="Valle G."/>
        </authorList>
    </citation>
    <scope>NUCLEOTIDE SEQUENCE [LARGE SCALE GENOMIC DNA]</scope>
    <source>
        <strain evidence="2">ATCC BAA-1253 / SS9</strain>
    </source>
</reference>
<keyword evidence="2" id="KW-1185">Reference proteome</keyword>
<proteinExistence type="predicted"/>
<dbReference type="KEGG" id="ppr:PBPRB1973"/>
<dbReference type="Proteomes" id="UP000000593">
    <property type="component" value="Chromosome 2"/>
</dbReference>
<sequence>MNKIIVAAAILATFQIGATTFQKSEIHTNINFELHQYVDLDFEKSVVILDVDANSKADKQYVELPAKLDWSTSGGIKLSAICSARLSTYCDDHGYIAFPDFKSTGKYEPLYEKGSEKEYILNDPQFKTFKGIKNFRVGIAAAPNFIKDYDHNTSHTIIYAVTIELTP</sequence>
<dbReference type="STRING" id="298386.PBPRB1973"/>
<accession>Q6LFW2</accession>
<dbReference type="EMBL" id="CR378681">
    <property type="protein sequence ID" value="CAG23818.1"/>
    <property type="molecule type" value="Genomic_DNA"/>
</dbReference>
<evidence type="ECO:0000313" key="2">
    <source>
        <dbReference type="Proteomes" id="UP000000593"/>
    </source>
</evidence>
<name>Q6LFW2_PHOPR</name>
<dbReference type="RefSeq" id="WP_011221956.1">
    <property type="nucleotide sequence ID" value="NC_006371.1"/>
</dbReference>
<gene>
    <name evidence="1" type="ordered locus">PBPRB1973</name>
</gene>
<dbReference type="HOGENOM" id="CLU_1593035_0_0_6"/>
<protein>
    <submittedName>
        <fullName evidence="1">Uncharacterized protein</fullName>
    </submittedName>
</protein>
<dbReference type="AlphaFoldDB" id="Q6LFW2"/>
<evidence type="ECO:0000313" key="1">
    <source>
        <dbReference type="EMBL" id="CAG23818.1"/>
    </source>
</evidence>
<organism evidence="1 2">
    <name type="scientific">Photobacterium profundum (strain SS9)</name>
    <dbReference type="NCBI Taxonomy" id="298386"/>
    <lineage>
        <taxon>Bacteria</taxon>
        <taxon>Pseudomonadati</taxon>
        <taxon>Pseudomonadota</taxon>
        <taxon>Gammaproteobacteria</taxon>
        <taxon>Vibrionales</taxon>
        <taxon>Vibrionaceae</taxon>
        <taxon>Photobacterium</taxon>
    </lineage>
</organism>